<evidence type="ECO:0000256" key="1">
    <source>
        <dbReference type="ARBA" id="ARBA00022603"/>
    </source>
</evidence>
<evidence type="ECO:0000259" key="3">
    <source>
        <dbReference type="Pfam" id="PF13649"/>
    </source>
</evidence>
<dbReference type="PANTHER" id="PTHR43861:SF1">
    <property type="entry name" value="TRANS-ACONITATE 2-METHYLTRANSFERASE"/>
    <property type="match status" value="1"/>
</dbReference>
<keyword evidence="2 4" id="KW-0808">Transferase</keyword>
<reference evidence="4 5" key="1">
    <citation type="submission" date="2017-07" db="EMBL/GenBank/DDBJ databases">
        <title>Genome sequencing and assembly of Paenibacillus rigui.</title>
        <authorList>
            <person name="Mayilraj S."/>
        </authorList>
    </citation>
    <scope>NUCLEOTIDE SEQUENCE [LARGE SCALE GENOMIC DNA]</scope>
    <source>
        <strain evidence="4 5">JCM 16352</strain>
    </source>
</reference>
<dbReference type="PANTHER" id="PTHR43861">
    <property type="entry name" value="TRANS-ACONITATE 2-METHYLTRANSFERASE-RELATED"/>
    <property type="match status" value="1"/>
</dbReference>
<dbReference type="GO" id="GO:0032259">
    <property type="term" value="P:methylation"/>
    <property type="evidence" value="ECO:0007669"/>
    <property type="project" value="UniProtKB-KW"/>
</dbReference>
<feature type="domain" description="Methyltransferase" evidence="3">
    <location>
        <begin position="62"/>
        <end position="153"/>
    </location>
</feature>
<evidence type="ECO:0000313" key="4">
    <source>
        <dbReference type="EMBL" id="OXM87898.1"/>
    </source>
</evidence>
<dbReference type="OrthoDB" id="9804312at2"/>
<evidence type="ECO:0000313" key="5">
    <source>
        <dbReference type="Proteomes" id="UP000215509"/>
    </source>
</evidence>
<proteinExistence type="predicted"/>
<protein>
    <submittedName>
        <fullName evidence="4">SAM-dependent methyltransferase</fullName>
    </submittedName>
</protein>
<dbReference type="AlphaFoldDB" id="A0A229UWU1"/>
<dbReference type="EMBL" id="NMQW01000002">
    <property type="protein sequence ID" value="OXM87898.1"/>
    <property type="molecule type" value="Genomic_DNA"/>
</dbReference>
<dbReference type="InterPro" id="IPR041698">
    <property type="entry name" value="Methyltransf_25"/>
</dbReference>
<keyword evidence="5" id="KW-1185">Reference proteome</keyword>
<gene>
    <name evidence="4" type="ORF">CF651_01965</name>
</gene>
<dbReference type="GO" id="GO:0008168">
    <property type="term" value="F:methyltransferase activity"/>
    <property type="evidence" value="ECO:0007669"/>
    <property type="project" value="UniProtKB-KW"/>
</dbReference>
<dbReference type="CDD" id="cd02440">
    <property type="entry name" value="AdoMet_MTases"/>
    <property type="match status" value="1"/>
</dbReference>
<evidence type="ECO:0000256" key="2">
    <source>
        <dbReference type="ARBA" id="ARBA00022679"/>
    </source>
</evidence>
<organism evidence="4 5">
    <name type="scientific">Paenibacillus rigui</name>
    <dbReference type="NCBI Taxonomy" id="554312"/>
    <lineage>
        <taxon>Bacteria</taxon>
        <taxon>Bacillati</taxon>
        <taxon>Bacillota</taxon>
        <taxon>Bacilli</taxon>
        <taxon>Bacillales</taxon>
        <taxon>Paenibacillaceae</taxon>
        <taxon>Paenibacillus</taxon>
    </lineage>
</organism>
<dbReference type="SUPFAM" id="SSF53335">
    <property type="entry name" value="S-adenosyl-L-methionine-dependent methyltransferases"/>
    <property type="match status" value="1"/>
</dbReference>
<accession>A0A229UWU1</accession>
<sequence length="229" mass="25902">MQLAAFSVAFNGKEGIFLQNGRNELQYWNDIYKASRRGEPEGNDNWLDKHSKLLERSKDKAILDLGCGSGWDTMYLTDRGYKVIACDLSEEALHNVAEAVPAVQTRQLNLLEPLPFPTDSASVIVADLSLHYFTWSQTLSILAELQRVLEPGGALLCRVNSTKDTAYGAGQGRVIEPNLYECDGRLKRFFDRDQLHRLLAGWSILWMQETVMHRYDKPKHCWELAAAVG</sequence>
<name>A0A229UWU1_9BACL</name>
<dbReference type="InterPro" id="IPR029063">
    <property type="entry name" value="SAM-dependent_MTases_sf"/>
</dbReference>
<comment type="caution">
    <text evidence="4">The sequence shown here is derived from an EMBL/GenBank/DDBJ whole genome shotgun (WGS) entry which is preliminary data.</text>
</comment>
<dbReference type="Gene3D" id="3.40.50.150">
    <property type="entry name" value="Vaccinia Virus protein VP39"/>
    <property type="match status" value="1"/>
</dbReference>
<keyword evidence="1 4" id="KW-0489">Methyltransferase</keyword>
<dbReference type="Proteomes" id="UP000215509">
    <property type="component" value="Unassembled WGS sequence"/>
</dbReference>
<dbReference type="Pfam" id="PF13649">
    <property type="entry name" value="Methyltransf_25"/>
    <property type="match status" value="1"/>
</dbReference>